<protein>
    <recommendedName>
        <fullName evidence="4">Outer membrane protein beta-barrel domain-containing protein</fullName>
    </recommendedName>
</protein>
<dbReference type="AlphaFoldDB" id="A0A4Q1D1W4"/>
<keyword evidence="1" id="KW-0472">Membrane</keyword>
<dbReference type="Gene3D" id="2.40.160.60">
    <property type="entry name" value="Outer membrane protein transport protein (OMPP1/FadL/TodX)"/>
    <property type="match status" value="1"/>
</dbReference>
<dbReference type="RefSeq" id="WP_129005171.1">
    <property type="nucleotide sequence ID" value="NZ_SDHZ01000003.1"/>
</dbReference>
<evidence type="ECO:0008006" key="4">
    <source>
        <dbReference type="Google" id="ProtNLM"/>
    </source>
</evidence>
<sequence>MRDSLYNDDDLEAFLQQQVNKHRMYASDGVWHSIQDALHERRRWPALTFIFLFIISLLVVGTLLVKPEEHLRFIQRTPYLAAAPAPKVQIADSTVVPLAERLATGTTTEQTIAYARRRIQTGIVPVSVPVSNTQLASVITHFDVTANIVPELFPQPGLHNIPVFVPADDSVTQIALTGDDTLDPLGPLPALIPVLMQEPALLAQMPAREAASDDTTTAGDAFTPAEEAPLPEITVTKSRPGRWDFHLYVSPSASFRALVEEKNTKGPQYLSSPLAPNYLVDVNRVVRHTPARGFEIGFTVGYNLNPQFSLRAGLQYNMRQYNIEASGYSYELTRIALNGQDTISTYTPYRNIEGNYPIILHNRYHELSVPVGINWTGWRRGRWSWGVGTTVQPTYTFNKQPFIISSDFKNYANGAMLTRRWNLNTSFEMFLSYNTGNVRWQIGPQFRYQQFSSFKKEYPIKEYLLDYGIKFGITTPL</sequence>
<evidence type="ECO:0000256" key="1">
    <source>
        <dbReference type="SAM" id="Phobius"/>
    </source>
</evidence>
<proteinExistence type="predicted"/>
<reference evidence="2 3" key="1">
    <citation type="submission" date="2019-01" db="EMBL/GenBank/DDBJ databases">
        <title>Filimonas sp. strain TTM-71.</title>
        <authorList>
            <person name="Chen W.-M."/>
        </authorList>
    </citation>
    <scope>NUCLEOTIDE SEQUENCE [LARGE SCALE GENOMIC DNA]</scope>
    <source>
        <strain evidence="2 3">TTM-71</strain>
    </source>
</reference>
<comment type="caution">
    <text evidence="2">The sequence shown here is derived from an EMBL/GenBank/DDBJ whole genome shotgun (WGS) entry which is preliminary data.</text>
</comment>
<evidence type="ECO:0000313" key="3">
    <source>
        <dbReference type="Proteomes" id="UP000290545"/>
    </source>
</evidence>
<keyword evidence="1" id="KW-1133">Transmembrane helix</keyword>
<dbReference type="Proteomes" id="UP000290545">
    <property type="component" value="Unassembled WGS sequence"/>
</dbReference>
<accession>A0A4Q1D1W4</accession>
<evidence type="ECO:0000313" key="2">
    <source>
        <dbReference type="EMBL" id="RXK81774.1"/>
    </source>
</evidence>
<feature type="transmembrane region" description="Helical" evidence="1">
    <location>
        <begin position="46"/>
        <end position="65"/>
    </location>
</feature>
<name>A0A4Q1D1W4_9BACT</name>
<keyword evidence="3" id="KW-1185">Reference proteome</keyword>
<organism evidence="2 3">
    <name type="scientific">Filimonas effusa</name>
    <dbReference type="NCBI Taxonomy" id="2508721"/>
    <lineage>
        <taxon>Bacteria</taxon>
        <taxon>Pseudomonadati</taxon>
        <taxon>Bacteroidota</taxon>
        <taxon>Chitinophagia</taxon>
        <taxon>Chitinophagales</taxon>
        <taxon>Chitinophagaceae</taxon>
        <taxon>Filimonas</taxon>
    </lineage>
</organism>
<dbReference type="OrthoDB" id="630606at2"/>
<keyword evidence="1" id="KW-0812">Transmembrane</keyword>
<dbReference type="EMBL" id="SDHZ01000003">
    <property type="protein sequence ID" value="RXK81774.1"/>
    <property type="molecule type" value="Genomic_DNA"/>
</dbReference>
<gene>
    <name evidence="2" type="ORF">ESB13_18455</name>
</gene>